<evidence type="ECO:0000259" key="1">
    <source>
        <dbReference type="Pfam" id="PF13304"/>
    </source>
</evidence>
<accession>A0ABV4XNA8</accession>
<reference evidence="2 3" key="1">
    <citation type="submission" date="2024-09" db="EMBL/GenBank/DDBJ databases">
        <title>Floridaenema gen nov. (Aerosakkonemataceae, Aerosakkonematales ord. nov., Cyanobacteria) from benthic tropical and subtropical fresh waters, with the description of four new species.</title>
        <authorList>
            <person name="Moretto J.A."/>
            <person name="Berthold D.E."/>
            <person name="Lefler F.W."/>
            <person name="Huang I.-S."/>
            <person name="Laughinghouse H. IV."/>
        </authorList>
    </citation>
    <scope>NUCLEOTIDE SEQUENCE [LARGE SCALE GENOMIC DNA]</scope>
    <source>
        <strain evidence="2 3">BLCC-F50</strain>
    </source>
</reference>
<dbReference type="InterPro" id="IPR003959">
    <property type="entry name" value="ATPase_AAA_core"/>
</dbReference>
<dbReference type="RefSeq" id="WP_413262862.1">
    <property type="nucleotide sequence ID" value="NZ_JBHFNR010000066.1"/>
</dbReference>
<proteinExistence type="predicted"/>
<dbReference type="Proteomes" id="UP001576784">
    <property type="component" value="Unassembled WGS sequence"/>
</dbReference>
<gene>
    <name evidence="2" type="ORF">ACE1CI_09825</name>
</gene>
<evidence type="ECO:0000313" key="3">
    <source>
        <dbReference type="Proteomes" id="UP001576784"/>
    </source>
</evidence>
<comment type="caution">
    <text evidence="2">The sequence shown here is derived from an EMBL/GenBank/DDBJ whole genome shotgun (WGS) entry which is preliminary data.</text>
</comment>
<dbReference type="InterPro" id="IPR027417">
    <property type="entry name" value="P-loop_NTPase"/>
</dbReference>
<organism evidence="2 3">
    <name type="scientific">Floridaenema flaviceps BLCC-F50</name>
    <dbReference type="NCBI Taxonomy" id="3153642"/>
    <lineage>
        <taxon>Bacteria</taxon>
        <taxon>Bacillati</taxon>
        <taxon>Cyanobacteriota</taxon>
        <taxon>Cyanophyceae</taxon>
        <taxon>Oscillatoriophycideae</taxon>
        <taxon>Aerosakkonematales</taxon>
        <taxon>Aerosakkonemataceae</taxon>
        <taxon>Floridanema</taxon>
        <taxon>Floridanema flaviceps</taxon>
    </lineage>
</organism>
<dbReference type="SUPFAM" id="SSF52540">
    <property type="entry name" value="P-loop containing nucleoside triphosphate hydrolases"/>
    <property type="match status" value="1"/>
</dbReference>
<keyword evidence="3" id="KW-1185">Reference proteome</keyword>
<dbReference type="Gene3D" id="3.40.50.300">
    <property type="entry name" value="P-loop containing nucleotide triphosphate hydrolases"/>
    <property type="match status" value="1"/>
</dbReference>
<dbReference type="PANTHER" id="PTHR43581">
    <property type="entry name" value="ATP/GTP PHOSPHATASE"/>
    <property type="match status" value="1"/>
</dbReference>
<dbReference type="Pfam" id="PF13304">
    <property type="entry name" value="AAA_21"/>
    <property type="match status" value="1"/>
</dbReference>
<dbReference type="EMBL" id="JBHFNR010000066">
    <property type="protein sequence ID" value="MFB2893198.1"/>
    <property type="molecule type" value="Genomic_DNA"/>
</dbReference>
<dbReference type="PANTHER" id="PTHR43581:SF4">
    <property type="entry name" value="ATP_GTP PHOSPHATASE"/>
    <property type="match status" value="1"/>
</dbReference>
<sequence>MKINELTYCDRELEWRFNPIHFSDLTLLVGISGVGKTQIIKSIIALQEIAKGGSINGLEWDIYFSINNDREYQWKGKFETKKLPAMLSKEDEKSEGLKFRLIWEELYFNNVLIIERSDNKIKFKGDKLPKLSPFQSVVYLFSEEEDVVPIRNAFNKIIYSEGTSLVNPVDSINYIQFVQNYNSLEKIQNSNFYIQIKLALVYIHAREVFQKIKESFINIFSQVEDIQIHIVETEYMPLKSRYYPFVYIKEKGVNHWIPQTHISSGMFRTLMHISELYLCAEGSVILIDEFENSLGVNCIDVLTELLLENRNLQFIITSHHPYIINKISMEHWKIVTRQGGVVTARDAKDFNLGKSRHQAFMQLINLEEYAEGIKV</sequence>
<dbReference type="InterPro" id="IPR051396">
    <property type="entry name" value="Bact_Antivir_Def_Nuclease"/>
</dbReference>
<feature type="domain" description="ATPase AAA-type core" evidence="1">
    <location>
        <begin position="183"/>
        <end position="325"/>
    </location>
</feature>
<evidence type="ECO:0000313" key="2">
    <source>
        <dbReference type="EMBL" id="MFB2893198.1"/>
    </source>
</evidence>
<name>A0ABV4XNA8_9CYAN</name>
<protein>
    <submittedName>
        <fullName evidence="2">AAA family ATPase</fullName>
    </submittedName>
</protein>